<dbReference type="CDD" id="cd16450">
    <property type="entry name" value="mRING-C3HGC3_RFWD3"/>
    <property type="match status" value="1"/>
</dbReference>
<dbReference type="GO" id="GO:0036297">
    <property type="term" value="P:interstrand cross-link repair"/>
    <property type="evidence" value="ECO:0007669"/>
    <property type="project" value="InterPro"/>
</dbReference>
<dbReference type="InterPro" id="IPR036322">
    <property type="entry name" value="WD40_repeat_dom_sf"/>
</dbReference>
<keyword evidence="11" id="KW-0833">Ubl conjugation pathway</keyword>
<dbReference type="GO" id="GO:0061630">
    <property type="term" value="F:ubiquitin protein ligase activity"/>
    <property type="evidence" value="ECO:0007669"/>
    <property type="project" value="UniProtKB-EC"/>
</dbReference>
<evidence type="ECO:0000256" key="14">
    <source>
        <dbReference type="ARBA" id="ARBA00023242"/>
    </source>
</evidence>
<feature type="compositionally biased region" description="Polar residues" evidence="18">
    <location>
        <begin position="82"/>
        <end position="92"/>
    </location>
</feature>
<keyword evidence="8" id="KW-0677">Repeat</keyword>
<dbReference type="SUPFAM" id="SSF50978">
    <property type="entry name" value="WD40 repeat-like"/>
    <property type="match status" value="1"/>
</dbReference>
<evidence type="ECO:0000313" key="21">
    <source>
        <dbReference type="Proteomes" id="UP001200034"/>
    </source>
</evidence>
<evidence type="ECO:0000259" key="19">
    <source>
        <dbReference type="PROSITE" id="PS50089"/>
    </source>
</evidence>
<dbReference type="GO" id="GO:0005737">
    <property type="term" value="C:cytoplasm"/>
    <property type="evidence" value="ECO:0007669"/>
    <property type="project" value="UniProtKB-SubCell"/>
</dbReference>
<keyword evidence="14" id="KW-0539">Nucleus</keyword>
<dbReference type="AlphaFoldDB" id="A0AAD4PMN8"/>
<evidence type="ECO:0000256" key="12">
    <source>
        <dbReference type="ARBA" id="ARBA00022833"/>
    </source>
</evidence>
<evidence type="ECO:0000313" key="20">
    <source>
        <dbReference type="EMBL" id="KAH8372396.1"/>
    </source>
</evidence>
<evidence type="ECO:0000256" key="4">
    <source>
        <dbReference type="ARBA" id="ARBA00012483"/>
    </source>
</evidence>
<dbReference type="Pfam" id="PF13639">
    <property type="entry name" value="zf-RING_2"/>
    <property type="match status" value="1"/>
</dbReference>
<evidence type="ECO:0000256" key="2">
    <source>
        <dbReference type="ARBA" id="ARBA00004496"/>
    </source>
</evidence>
<dbReference type="SUPFAM" id="SSF57850">
    <property type="entry name" value="RING/U-box"/>
    <property type="match status" value="1"/>
</dbReference>
<dbReference type="GO" id="GO:0008270">
    <property type="term" value="F:zinc ion binding"/>
    <property type="evidence" value="ECO:0007669"/>
    <property type="project" value="UniProtKB-KW"/>
</dbReference>
<keyword evidence="21" id="KW-1185">Reference proteome</keyword>
<keyword evidence="13" id="KW-0234">DNA repair</keyword>
<comment type="caution">
    <text evidence="20">The sequence shown here is derived from an EMBL/GenBank/DDBJ whole genome shotgun (WGS) entry which is preliminary data.</text>
</comment>
<dbReference type="Gene3D" id="3.30.40.10">
    <property type="entry name" value="Zinc/RING finger domain, C3HC4 (zinc finger)"/>
    <property type="match status" value="1"/>
</dbReference>
<evidence type="ECO:0000256" key="5">
    <source>
        <dbReference type="ARBA" id="ARBA00022490"/>
    </source>
</evidence>
<evidence type="ECO:0000256" key="18">
    <source>
        <dbReference type="SAM" id="MobiDB-lite"/>
    </source>
</evidence>
<evidence type="ECO:0000256" key="13">
    <source>
        <dbReference type="ARBA" id="ARBA00023204"/>
    </source>
</evidence>
<keyword evidence="10 16" id="KW-0863">Zinc-finger</keyword>
<evidence type="ECO:0000256" key="9">
    <source>
        <dbReference type="ARBA" id="ARBA00022763"/>
    </source>
</evidence>
<dbReference type="Gene3D" id="2.130.10.10">
    <property type="entry name" value="YVTN repeat-like/Quinoprotein amine dehydrogenase"/>
    <property type="match status" value="1"/>
</dbReference>
<feature type="compositionally biased region" description="Acidic residues" evidence="18">
    <location>
        <begin position="22"/>
        <end position="57"/>
    </location>
</feature>
<proteinExistence type="predicted"/>
<feature type="coiled-coil region" evidence="17">
    <location>
        <begin position="212"/>
        <end position="239"/>
    </location>
</feature>
<comment type="subcellular location">
    <subcellularLocation>
        <location evidence="2">Cytoplasm</location>
    </subcellularLocation>
    <subcellularLocation>
        <location evidence="15">Nucleus</location>
        <location evidence="15">Nuclear body</location>
    </subcellularLocation>
</comment>
<name>A0AAD4PMN8_9MUSC</name>
<evidence type="ECO:0000256" key="17">
    <source>
        <dbReference type="SAM" id="Coils"/>
    </source>
</evidence>
<comment type="pathway">
    <text evidence="3">Protein modification; protein ubiquitination.</text>
</comment>
<evidence type="ECO:0000256" key="11">
    <source>
        <dbReference type="ARBA" id="ARBA00022786"/>
    </source>
</evidence>
<gene>
    <name evidence="20" type="ORF">KR093_011354</name>
</gene>
<evidence type="ECO:0000256" key="3">
    <source>
        <dbReference type="ARBA" id="ARBA00004906"/>
    </source>
</evidence>
<dbReference type="InterPro" id="IPR001841">
    <property type="entry name" value="Znf_RING"/>
</dbReference>
<sequence length="622" mass="69590">MQEVIQNELADLPTDGPADGAEPPDVEEEAQAIEDEPEVVESDEEEPIAVVADEESNADAPEPVNPADELVIEPETEEPTTSHRAQQLQQQHAEGAIDLSSPSPPKKRKRRSEIAGQVTGTPVARAPTNDDDEDNGMTCPICLESWEMSGAHRLVSLKCGHLFGEACIRRWLIESQRQSSEKMCPQCKTKASNRDIRCLYAKRLRAIDRTEEHDMRRELDAERRRCQELTTELATVKMAHSLTNSKLKSLQLDYDRLQQMVRAGGAGRGCFNEDGQLKSMINPLSLASHRLYMEKNFEITREPGCRVLLYSAAHSTLIASQKSAQNLFPGFGVRFIDPLNFKPLHFMHTSAQMVRDIAFSESQHLLTLASREVRLKTFDIRTRLCAASFSANERQVWACGFDRNEREHFLYAGDLRGGICVFDVRFPETVLSEFQSDDNFSPVINIAAVPAGKIFPNGGFLVCQLSVVKFYEYANDTAVATRLNVDGPFLSMQYDAVQDTVLFSVRSNAQYAKSRFILGKLDKIDSTPVLQVKATIFGSPATPVMTRATQLGMGENTLVVGYLQDNKQLMMYDVRREERVQTMPVNEVIFDICPVNTSTGNYLAGLTDNKCRIYKINSSSKN</sequence>
<keyword evidence="6" id="KW-0853">WD repeat</keyword>
<keyword evidence="10 16" id="KW-0479">Metal-binding</keyword>
<keyword evidence="12" id="KW-0862">Zinc</keyword>
<evidence type="ECO:0000256" key="15">
    <source>
        <dbReference type="ARBA" id="ARBA00034306"/>
    </source>
</evidence>
<dbReference type="GO" id="GO:0016567">
    <property type="term" value="P:protein ubiquitination"/>
    <property type="evidence" value="ECO:0007669"/>
    <property type="project" value="InterPro"/>
</dbReference>
<dbReference type="PANTHER" id="PTHR16047:SF7">
    <property type="entry name" value="E3 UBIQUITIN-PROTEIN LIGASE RFWD3"/>
    <property type="match status" value="1"/>
</dbReference>
<dbReference type="InterPro" id="IPR037381">
    <property type="entry name" value="RFWD3"/>
</dbReference>
<dbReference type="EC" id="2.3.2.27" evidence="4"/>
<dbReference type="PROSITE" id="PS50089">
    <property type="entry name" value="ZF_RING_2"/>
    <property type="match status" value="1"/>
</dbReference>
<dbReference type="InterPro" id="IPR056527">
    <property type="entry name" value="WD40_RFWD3"/>
</dbReference>
<evidence type="ECO:0000256" key="7">
    <source>
        <dbReference type="ARBA" id="ARBA00022679"/>
    </source>
</evidence>
<accession>A0AAD4PMN8</accession>
<organism evidence="20 21">
    <name type="scientific">Drosophila rubida</name>
    <dbReference type="NCBI Taxonomy" id="30044"/>
    <lineage>
        <taxon>Eukaryota</taxon>
        <taxon>Metazoa</taxon>
        <taxon>Ecdysozoa</taxon>
        <taxon>Arthropoda</taxon>
        <taxon>Hexapoda</taxon>
        <taxon>Insecta</taxon>
        <taxon>Pterygota</taxon>
        <taxon>Neoptera</taxon>
        <taxon>Endopterygota</taxon>
        <taxon>Diptera</taxon>
        <taxon>Brachycera</taxon>
        <taxon>Muscomorpha</taxon>
        <taxon>Ephydroidea</taxon>
        <taxon>Drosophilidae</taxon>
        <taxon>Drosophila</taxon>
    </lineage>
</organism>
<evidence type="ECO:0000256" key="6">
    <source>
        <dbReference type="ARBA" id="ARBA00022574"/>
    </source>
</evidence>
<dbReference type="PANTHER" id="PTHR16047">
    <property type="entry name" value="RFWD3 PROTEIN"/>
    <property type="match status" value="1"/>
</dbReference>
<keyword evidence="17" id="KW-0175">Coiled coil</keyword>
<feature type="region of interest" description="Disordered" evidence="18">
    <location>
        <begin position="1"/>
        <end position="132"/>
    </location>
</feature>
<dbReference type="SMART" id="SM00184">
    <property type="entry name" value="RING"/>
    <property type="match status" value="1"/>
</dbReference>
<evidence type="ECO:0000256" key="16">
    <source>
        <dbReference type="PROSITE-ProRule" id="PRU00175"/>
    </source>
</evidence>
<evidence type="ECO:0000256" key="8">
    <source>
        <dbReference type="ARBA" id="ARBA00022737"/>
    </source>
</evidence>
<dbReference type="InterPro" id="IPR013083">
    <property type="entry name" value="Znf_RING/FYVE/PHD"/>
</dbReference>
<dbReference type="Proteomes" id="UP001200034">
    <property type="component" value="Unassembled WGS sequence"/>
</dbReference>
<dbReference type="GO" id="GO:0016604">
    <property type="term" value="C:nuclear body"/>
    <property type="evidence" value="ECO:0007669"/>
    <property type="project" value="UniProtKB-SubCell"/>
</dbReference>
<dbReference type="Pfam" id="PF23419">
    <property type="entry name" value="WD40_RFWD3"/>
    <property type="match status" value="1"/>
</dbReference>
<comment type="catalytic activity">
    <reaction evidence="1">
        <text>S-ubiquitinyl-[E2 ubiquitin-conjugating enzyme]-L-cysteine + [acceptor protein]-L-lysine = [E2 ubiquitin-conjugating enzyme]-L-cysteine + N(6)-ubiquitinyl-[acceptor protein]-L-lysine.</text>
        <dbReference type="EC" id="2.3.2.27"/>
    </reaction>
</comment>
<dbReference type="EMBL" id="JAJJHW010002585">
    <property type="protein sequence ID" value="KAH8372396.1"/>
    <property type="molecule type" value="Genomic_DNA"/>
</dbReference>
<feature type="domain" description="RING-type" evidence="19">
    <location>
        <begin position="139"/>
        <end position="188"/>
    </location>
</feature>
<keyword evidence="7" id="KW-0808">Transferase</keyword>
<keyword evidence="5" id="KW-0963">Cytoplasm</keyword>
<protein>
    <recommendedName>
        <fullName evidence="4">RING-type E3 ubiquitin transferase</fullName>
        <ecNumber evidence="4">2.3.2.27</ecNumber>
    </recommendedName>
</protein>
<dbReference type="InterPro" id="IPR015943">
    <property type="entry name" value="WD40/YVTN_repeat-like_dom_sf"/>
</dbReference>
<evidence type="ECO:0000256" key="10">
    <source>
        <dbReference type="ARBA" id="ARBA00022771"/>
    </source>
</evidence>
<reference evidence="20" key="1">
    <citation type="journal article" date="2021" name="Mol. Ecol. Resour.">
        <title>Phylogenomic analyses of the genus Drosophila reveals genomic signals of climate adaptation.</title>
        <authorList>
            <person name="Li F."/>
            <person name="Rane R.V."/>
            <person name="Luria V."/>
            <person name="Xiong Z."/>
            <person name="Chen J."/>
            <person name="Li Z."/>
            <person name="Catullo R.A."/>
            <person name="Griffin P.C."/>
            <person name="Schiffer M."/>
            <person name="Pearce S."/>
            <person name="Lee S.F."/>
            <person name="McElroy K."/>
            <person name="Stocker A."/>
            <person name="Shirriffs J."/>
            <person name="Cockerell F."/>
            <person name="Coppin C."/>
            <person name="Sgro C.M."/>
            <person name="Karger A."/>
            <person name="Cain J.W."/>
            <person name="Weber J.A."/>
            <person name="Santpere G."/>
            <person name="Kirschner M.W."/>
            <person name="Hoffmann A.A."/>
            <person name="Oakeshott J.G."/>
            <person name="Zhang G."/>
        </authorList>
    </citation>
    <scope>NUCLEOTIDE SEQUENCE</scope>
    <source>
        <strain evidence="20">BGI-SZ-2011g</strain>
    </source>
</reference>
<keyword evidence="9" id="KW-0227">DNA damage</keyword>
<evidence type="ECO:0000256" key="1">
    <source>
        <dbReference type="ARBA" id="ARBA00000900"/>
    </source>
</evidence>